<proteinExistence type="predicted"/>
<keyword evidence="3" id="KW-1185">Reference proteome</keyword>
<dbReference type="InterPro" id="IPR036866">
    <property type="entry name" value="RibonucZ/Hydroxyglut_hydro"/>
</dbReference>
<accession>A0A505DFG2</accession>
<dbReference type="Proteomes" id="UP000317378">
    <property type="component" value="Unassembled WGS sequence"/>
</dbReference>
<dbReference type="CDD" id="cd07716">
    <property type="entry name" value="RNaseZ_short-form-like_MBL-fold"/>
    <property type="match status" value="1"/>
</dbReference>
<name>A0A505DFG2_9ACTN</name>
<dbReference type="PANTHER" id="PTHR46018">
    <property type="entry name" value="ZINC PHOSPHODIESTERASE ELAC PROTEIN 1"/>
    <property type="match status" value="1"/>
</dbReference>
<keyword evidence="2" id="KW-0378">Hydrolase</keyword>
<evidence type="ECO:0000313" key="3">
    <source>
        <dbReference type="Proteomes" id="UP000317378"/>
    </source>
</evidence>
<organism evidence="2 3">
    <name type="scientific">Streptomyces sporangiiformans</name>
    <dbReference type="NCBI Taxonomy" id="2315329"/>
    <lineage>
        <taxon>Bacteria</taxon>
        <taxon>Bacillati</taxon>
        <taxon>Actinomycetota</taxon>
        <taxon>Actinomycetes</taxon>
        <taxon>Kitasatosporales</taxon>
        <taxon>Streptomycetaceae</taxon>
        <taxon>Streptomyces</taxon>
    </lineage>
</organism>
<dbReference type="EMBL" id="VCHX02000118">
    <property type="protein sequence ID" value="TPQ21382.1"/>
    <property type="molecule type" value="Genomic_DNA"/>
</dbReference>
<comment type="caution">
    <text evidence="2">The sequence shown here is derived from an EMBL/GenBank/DDBJ whole genome shotgun (WGS) entry which is preliminary data.</text>
</comment>
<dbReference type="PANTHER" id="PTHR46018:SF4">
    <property type="entry name" value="METALLO-HYDROLASE YHFI-RELATED"/>
    <property type="match status" value="1"/>
</dbReference>
<evidence type="ECO:0000259" key="1">
    <source>
        <dbReference type="SMART" id="SM00849"/>
    </source>
</evidence>
<reference evidence="2 3" key="1">
    <citation type="submission" date="2019-06" db="EMBL/GenBank/DDBJ databases">
        <title>Streptomyces sporangiiformans sp. nov., a novel actinomycete isolated from soil in Mount Song.</title>
        <authorList>
            <person name="Han L."/>
        </authorList>
    </citation>
    <scope>NUCLEOTIDE SEQUENCE [LARGE SCALE GENOMIC DNA]</scope>
    <source>
        <strain evidence="2 3">NEAU-SSA 1</strain>
    </source>
</reference>
<protein>
    <submittedName>
        <fullName evidence="2">MBL fold metallo-hydrolase</fullName>
    </submittedName>
</protein>
<sequence length="246" mass="25315">MKLTVLGGSGAWPTAAHACSGYLVEQSGFRLLVDPGYATFPQLLHHVTADAVDAVLVTHGHPDHCADLNPLLRARALADSPPPAMPVYAPAGALDAVLALDRPGMLAPACTRRDFAPGDTLTVGPFTIGTASLPHHVPNAGLRLTTADGVLTYTGDTGPSPEITRLAEGADVLLSEATYPHEVPDEDAPYLLTAVLAGQYAAQAGVARLLLTHLWPGTDPATAVTAAAVVYDGPVDVATTGLVVEI</sequence>
<dbReference type="OrthoDB" id="9800940at2"/>
<dbReference type="AlphaFoldDB" id="A0A505DFG2"/>
<evidence type="ECO:0000313" key="2">
    <source>
        <dbReference type="EMBL" id="TPQ21382.1"/>
    </source>
</evidence>
<dbReference type="InterPro" id="IPR001279">
    <property type="entry name" value="Metallo-B-lactamas"/>
</dbReference>
<dbReference type="GO" id="GO:0042781">
    <property type="term" value="F:3'-tRNA processing endoribonuclease activity"/>
    <property type="evidence" value="ECO:0007669"/>
    <property type="project" value="TreeGrafter"/>
</dbReference>
<dbReference type="SMART" id="SM00849">
    <property type="entry name" value="Lactamase_B"/>
    <property type="match status" value="1"/>
</dbReference>
<dbReference type="SUPFAM" id="SSF56281">
    <property type="entry name" value="Metallo-hydrolase/oxidoreductase"/>
    <property type="match status" value="1"/>
</dbReference>
<dbReference type="RefSeq" id="WP_119100975.1">
    <property type="nucleotide sequence ID" value="NZ_QXMJ01000118.1"/>
</dbReference>
<gene>
    <name evidence="2" type="ORF">FGD71_015125</name>
</gene>
<feature type="domain" description="Metallo-beta-lactamase" evidence="1">
    <location>
        <begin position="18"/>
        <end position="199"/>
    </location>
</feature>
<dbReference type="Pfam" id="PF12706">
    <property type="entry name" value="Lactamase_B_2"/>
    <property type="match status" value="1"/>
</dbReference>
<dbReference type="Gene3D" id="3.60.15.10">
    <property type="entry name" value="Ribonuclease Z/Hydroxyacylglutathione hydrolase-like"/>
    <property type="match status" value="1"/>
</dbReference>